<feature type="region of interest" description="Disordered" evidence="11">
    <location>
        <begin position="658"/>
        <end position="737"/>
    </location>
</feature>
<evidence type="ECO:0000256" key="4">
    <source>
        <dbReference type="ARBA" id="ARBA00022741"/>
    </source>
</evidence>
<keyword evidence="2" id="KW-0963">Cytoplasm</keyword>
<dbReference type="PRINTS" id="PR00380">
    <property type="entry name" value="KINESINHEAVY"/>
</dbReference>
<dbReference type="PANTHER" id="PTHR47970:SF29">
    <property type="entry name" value="KINESIN FAMILY MEMBER 20B"/>
    <property type="match status" value="1"/>
</dbReference>
<proteinExistence type="inferred from homology"/>
<dbReference type="GO" id="GO:0051231">
    <property type="term" value="P:spindle elongation"/>
    <property type="evidence" value="ECO:0007669"/>
    <property type="project" value="TreeGrafter"/>
</dbReference>
<comment type="subcellular location">
    <subcellularLocation>
        <location evidence="1">Cytoplasm</location>
        <location evidence="1">Cytoskeleton</location>
        <location evidence="1">Spindle</location>
    </subcellularLocation>
</comment>
<sequence>MPKTKTSSARGQKGTSTMKKNPSIPSIDALSAGVKTVPADDTLDNEEEEDVTVGDTPSASTPKAASTLSQAVTRRNLRELFSAEETIIECIQLDEKNKPVPAEAKSERMAIFLRVRPFLAPEISKGENQGCFSVLPQAKGIAFNPPKSSHQYRRLANSQDGKVGYEFTQVLGDELLQKDVFDITMSKPIQQFLKGTSQLIFTYGVTNSGKTYTLLGPRQSPGILPRALDRIFSALGSQISKEARYRPDKYDEIHPLSAQARAEEKARREDYLAKKSAIAAIKPGENQSLIQISSQGTEGSQSTVDSHGFFDFRPTTESEALLLQDRDCLDKDATYEVWVSFLEIYEDVAYDLLDLNGGTKAAGRLLRSGTLRVMEKGNTCYAHGQIEVPVFSAADAYHIMGLGRKNLHVAATKLNEASSRSHAIFTIKIVKVFNNGKEANVTQLTFCDLAGTERASRTENLGTRLKESQNINKDLHHLKECIEALRKTTGGTKKGKKEIVPFRNCKLTRLFRSFFSGKGTASMIVNISQCASDFDETVQAIRFGSSAMRIMIPMTRRESVLIQPPQFGANIKKITHQNIVSVQLEESMDDTIYESGEEDDEDTENERAPPSTVKKQPIAAQRKLPLASANRTVVVKKKEAATAVKVSKTTKVATTVIQGRKKAPSYPLHEQQQQEEQPEEGGSLSSNSESSDTGYTDAEASSDVQSVSSAQDSERDEEDVEDEEDSVSEANLTIGGAVRGDHPIEDYFWREKCPYPDFVNEEDHRIRGLLLLLDSCQQQIKQSRAMNMANEMKVRKELCDYYDKERQRHAKEHEKELRRREAQFHDDLAKQLAMQREALERKFQERGDPSMMSFEKHEIDMDRNVLSEEGTKLQEKIAELEEEVERKDSKIAELRTRLARSASSSRT</sequence>
<feature type="compositionally biased region" description="Acidic residues" evidence="11">
    <location>
        <begin position="41"/>
        <end position="52"/>
    </location>
</feature>
<dbReference type="GO" id="GO:0007018">
    <property type="term" value="P:microtubule-based movement"/>
    <property type="evidence" value="ECO:0007669"/>
    <property type="project" value="InterPro"/>
</dbReference>
<dbReference type="InterPro" id="IPR047149">
    <property type="entry name" value="KIF11-like"/>
</dbReference>
<feature type="compositionally biased region" description="Acidic residues" evidence="11">
    <location>
        <begin position="714"/>
        <end position="727"/>
    </location>
</feature>
<evidence type="ECO:0000256" key="7">
    <source>
        <dbReference type="ARBA" id="ARBA00023175"/>
    </source>
</evidence>
<evidence type="ECO:0000256" key="5">
    <source>
        <dbReference type="ARBA" id="ARBA00022840"/>
    </source>
</evidence>
<evidence type="ECO:0000256" key="2">
    <source>
        <dbReference type="ARBA" id="ARBA00022490"/>
    </source>
</evidence>
<evidence type="ECO:0000256" key="8">
    <source>
        <dbReference type="ARBA" id="ARBA00023212"/>
    </source>
</evidence>
<gene>
    <name evidence="13" type="primary">RvY_19155-1</name>
    <name evidence="13" type="synonym">RvY_19155.1</name>
    <name evidence="13" type="ORF">RvY_19155</name>
</gene>
<dbReference type="Pfam" id="PF00225">
    <property type="entry name" value="Kinesin"/>
    <property type="match status" value="1"/>
</dbReference>
<dbReference type="GO" id="GO:0090307">
    <property type="term" value="P:mitotic spindle assembly"/>
    <property type="evidence" value="ECO:0007669"/>
    <property type="project" value="TreeGrafter"/>
</dbReference>
<dbReference type="EMBL" id="BDGG01000025">
    <property type="protein sequence ID" value="GAV09651.1"/>
    <property type="molecule type" value="Genomic_DNA"/>
</dbReference>
<dbReference type="STRING" id="947166.A0A1D1W8E8"/>
<feature type="compositionally biased region" description="Polar residues" evidence="11">
    <location>
        <begin position="55"/>
        <end position="67"/>
    </location>
</feature>
<dbReference type="InterPro" id="IPR001752">
    <property type="entry name" value="Kinesin_motor_dom"/>
</dbReference>
<evidence type="ECO:0000256" key="9">
    <source>
        <dbReference type="PROSITE-ProRule" id="PRU00283"/>
    </source>
</evidence>
<keyword evidence="4 9" id="KW-0547">Nucleotide-binding</keyword>
<dbReference type="GO" id="GO:0005524">
    <property type="term" value="F:ATP binding"/>
    <property type="evidence" value="ECO:0007669"/>
    <property type="project" value="UniProtKB-UniRule"/>
</dbReference>
<reference evidence="13 14" key="1">
    <citation type="journal article" date="2016" name="Nat. Commun.">
        <title>Extremotolerant tardigrade genome and improved radiotolerance of human cultured cells by tardigrade-unique protein.</title>
        <authorList>
            <person name="Hashimoto T."/>
            <person name="Horikawa D.D."/>
            <person name="Saito Y."/>
            <person name="Kuwahara H."/>
            <person name="Kozuka-Hata H."/>
            <person name="Shin-I T."/>
            <person name="Minakuchi Y."/>
            <person name="Ohishi K."/>
            <person name="Motoyama A."/>
            <person name="Aizu T."/>
            <person name="Enomoto A."/>
            <person name="Kondo K."/>
            <person name="Tanaka S."/>
            <person name="Hara Y."/>
            <person name="Koshikawa S."/>
            <person name="Sagara H."/>
            <person name="Miura T."/>
            <person name="Yokobori S."/>
            <person name="Miyagawa K."/>
            <person name="Suzuki Y."/>
            <person name="Kubo T."/>
            <person name="Oyama M."/>
            <person name="Kohara Y."/>
            <person name="Fujiyama A."/>
            <person name="Arakawa K."/>
            <person name="Katayama T."/>
            <person name="Toyoda A."/>
            <person name="Kunieda T."/>
        </authorList>
    </citation>
    <scope>NUCLEOTIDE SEQUENCE [LARGE SCALE GENOMIC DNA]</scope>
    <source>
        <strain evidence="13 14">YOKOZUNA-1</strain>
    </source>
</reference>
<dbReference type="SUPFAM" id="SSF52540">
    <property type="entry name" value="P-loop containing nucleoside triphosphate hydrolases"/>
    <property type="match status" value="1"/>
</dbReference>
<keyword evidence="7 9" id="KW-0505">Motor protein</keyword>
<protein>
    <recommendedName>
        <fullName evidence="12">Kinesin motor domain-containing protein</fullName>
    </recommendedName>
</protein>
<evidence type="ECO:0000256" key="10">
    <source>
        <dbReference type="SAM" id="Coils"/>
    </source>
</evidence>
<feature type="binding site" evidence="9">
    <location>
        <begin position="204"/>
        <end position="211"/>
    </location>
    <ligand>
        <name>ATP</name>
        <dbReference type="ChEBI" id="CHEBI:30616"/>
    </ligand>
</feature>
<dbReference type="GO" id="GO:0005876">
    <property type="term" value="C:spindle microtubule"/>
    <property type="evidence" value="ECO:0007669"/>
    <property type="project" value="TreeGrafter"/>
</dbReference>
<feature type="region of interest" description="Disordered" evidence="11">
    <location>
        <begin position="594"/>
        <end position="619"/>
    </location>
</feature>
<name>A0A1D1W8E8_RAMVA</name>
<dbReference type="GO" id="GO:0072686">
    <property type="term" value="C:mitotic spindle"/>
    <property type="evidence" value="ECO:0007669"/>
    <property type="project" value="TreeGrafter"/>
</dbReference>
<evidence type="ECO:0000256" key="3">
    <source>
        <dbReference type="ARBA" id="ARBA00022553"/>
    </source>
</evidence>
<comment type="caution">
    <text evidence="13">The sequence shown here is derived from an EMBL/GenBank/DDBJ whole genome shotgun (WGS) entry which is preliminary data.</text>
</comment>
<evidence type="ECO:0000256" key="6">
    <source>
        <dbReference type="ARBA" id="ARBA00023054"/>
    </source>
</evidence>
<dbReference type="SMART" id="SM00129">
    <property type="entry name" value="KISc"/>
    <property type="match status" value="1"/>
</dbReference>
<dbReference type="Proteomes" id="UP000186922">
    <property type="component" value="Unassembled WGS sequence"/>
</dbReference>
<dbReference type="InterPro" id="IPR036961">
    <property type="entry name" value="Kinesin_motor_dom_sf"/>
</dbReference>
<evidence type="ECO:0000259" key="12">
    <source>
        <dbReference type="PROSITE" id="PS50067"/>
    </source>
</evidence>
<comment type="similarity">
    <text evidence="9">Belongs to the TRAFAC class myosin-kinesin ATPase superfamily. Kinesin family.</text>
</comment>
<feature type="coiled-coil region" evidence="10">
    <location>
        <begin position="863"/>
        <end position="897"/>
    </location>
</feature>
<feature type="domain" description="Kinesin motor" evidence="12">
    <location>
        <begin position="108"/>
        <end position="550"/>
    </location>
</feature>
<feature type="compositionally biased region" description="Low complexity" evidence="11">
    <location>
        <begin position="670"/>
        <end position="711"/>
    </location>
</feature>
<organism evidence="13 14">
    <name type="scientific">Ramazzottius varieornatus</name>
    <name type="common">Water bear</name>
    <name type="synonym">Tardigrade</name>
    <dbReference type="NCBI Taxonomy" id="947166"/>
    <lineage>
        <taxon>Eukaryota</taxon>
        <taxon>Metazoa</taxon>
        <taxon>Ecdysozoa</taxon>
        <taxon>Tardigrada</taxon>
        <taxon>Eutardigrada</taxon>
        <taxon>Parachela</taxon>
        <taxon>Hypsibioidea</taxon>
        <taxon>Ramazzottiidae</taxon>
        <taxon>Ramazzottius</taxon>
    </lineage>
</organism>
<evidence type="ECO:0000256" key="1">
    <source>
        <dbReference type="ARBA" id="ARBA00004186"/>
    </source>
</evidence>
<dbReference type="OrthoDB" id="2403182at2759"/>
<feature type="compositionally biased region" description="Acidic residues" evidence="11">
    <location>
        <begin position="594"/>
        <end position="604"/>
    </location>
</feature>
<keyword evidence="5 9" id="KW-0067">ATP-binding</keyword>
<dbReference type="GO" id="GO:0008574">
    <property type="term" value="F:plus-end-directed microtubule motor activity"/>
    <property type="evidence" value="ECO:0007669"/>
    <property type="project" value="TreeGrafter"/>
</dbReference>
<feature type="region of interest" description="Disordered" evidence="11">
    <location>
        <begin position="1"/>
        <end position="67"/>
    </location>
</feature>
<dbReference type="GO" id="GO:0008017">
    <property type="term" value="F:microtubule binding"/>
    <property type="evidence" value="ECO:0007669"/>
    <property type="project" value="InterPro"/>
</dbReference>
<dbReference type="PROSITE" id="PS50067">
    <property type="entry name" value="KINESIN_MOTOR_2"/>
    <property type="match status" value="1"/>
</dbReference>
<keyword evidence="8" id="KW-0206">Cytoskeleton</keyword>
<evidence type="ECO:0000313" key="14">
    <source>
        <dbReference type="Proteomes" id="UP000186922"/>
    </source>
</evidence>
<dbReference type="PANTHER" id="PTHR47970">
    <property type="entry name" value="KINESIN-LIKE PROTEIN KIF11"/>
    <property type="match status" value="1"/>
</dbReference>
<keyword evidence="3" id="KW-0597">Phosphoprotein</keyword>
<keyword evidence="6 10" id="KW-0175">Coiled coil</keyword>
<keyword evidence="14" id="KW-1185">Reference proteome</keyword>
<evidence type="ECO:0000313" key="13">
    <source>
        <dbReference type="EMBL" id="GAV09651.1"/>
    </source>
</evidence>
<dbReference type="AlphaFoldDB" id="A0A1D1W8E8"/>
<dbReference type="GO" id="GO:0005634">
    <property type="term" value="C:nucleus"/>
    <property type="evidence" value="ECO:0007669"/>
    <property type="project" value="TreeGrafter"/>
</dbReference>
<dbReference type="Gene3D" id="3.40.850.10">
    <property type="entry name" value="Kinesin motor domain"/>
    <property type="match status" value="2"/>
</dbReference>
<evidence type="ECO:0000256" key="11">
    <source>
        <dbReference type="SAM" id="MobiDB-lite"/>
    </source>
</evidence>
<accession>A0A1D1W8E8</accession>
<dbReference type="InterPro" id="IPR027417">
    <property type="entry name" value="P-loop_NTPase"/>
</dbReference>
<feature type="compositionally biased region" description="Polar residues" evidence="11">
    <location>
        <begin position="1"/>
        <end position="24"/>
    </location>
</feature>